<dbReference type="EMBL" id="LMWS01000035">
    <property type="protein sequence ID" value="KUN34840.1"/>
    <property type="molecule type" value="Genomic_DNA"/>
</dbReference>
<comment type="caution">
    <text evidence="1">The sequence shown here is derived from an EMBL/GenBank/DDBJ whole genome shotgun (WGS) entry which is preliminary data.</text>
</comment>
<keyword evidence="2" id="KW-1185">Reference proteome</keyword>
<dbReference type="GeneID" id="91428345"/>
<dbReference type="RefSeq" id="WP_067239402.1">
    <property type="nucleotide sequence ID" value="NZ_JBFAEE010000017.1"/>
</dbReference>
<name>A0A101QRQ5_9ACTN</name>
<dbReference type="AlphaFoldDB" id="A0A101QRQ5"/>
<accession>A0A101QRQ5</accession>
<gene>
    <name evidence="1" type="ORF">AQJ30_27620</name>
</gene>
<evidence type="ECO:0000313" key="1">
    <source>
        <dbReference type="EMBL" id="KUN34840.1"/>
    </source>
</evidence>
<organism evidence="1 2">
    <name type="scientific">Streptomyces longwoodensis</name>
    <dbReference type="NCBI Taxonomy" id="68231"/>
    <lineage>
        <taxon>Bacteria</taxon>
        <taxon>Bacillati</taxon>
        <taxon>Actinomycetota</taxon>
        <taxon>Actinomycetes</taxon>
        <taxon>Kitasatosporales</taxon>
        <taxon>Streptomycetaceae</taxon>
        <taxon>Streptomyces</taxon>
    </lineage>
</organism>
<dbReference type="Proteomes" id="UP000053271">
    <property type="component" value="Unassembled WGS sequence"/>
</dbReference>
<proteinExistence type="predicted"/>
<reference evidence="1 2" key="1">
    <citation type="submission" date="2015-10" db="EMBL/GenBank/DDBJ databases">
        <title>Draft genome sequence of Streptomyces longwoodensis DSM 41677, type strain for the species Streptomyces longwoodensis.</title>
        <authorList>
            <person name="Ruckert C."/>
            <person name="Winkler A."/>
            <person name="Kalinowski J."/>
            <person name="Kampfer P."/>
            <person name="Glaeser S."/>
        </authorList>
    </citation>
    <scope>NUCLEOTIDE SEQUENCE [LARGE SCALE GENOMIC DNA]</scope>
    <source>
        <strain evidence="1 2">DSM 41677</strain>
    </source>
</reference>
<sequence>MSTPQEIVFEPGKFYDVTVKDVTEACVNFNETFDVPELYSNAGTNVNVTCGRCKKPMVIISATLLDPQPEMP</sequence>
<dbReference type="STRING" id="68231.AQJ30_27620"/>
<evidence type="ECO:0000313" key="2">
    <source>
        <dbReference type="Proteomes" id="UP000053271"/>
    </source>
</evidence>
<protein>
    <submittedName>
        <fullName evidence="1">Uncharacterized protein</fullName>
    </submittedName>
</protein>